<dbReference type="EMBL" id="ONZQ02000010">
    <property type="protein sequence ID" value="SPO04650.1"/>
    <property type="molecule type" value="Genomic_DNA"/>
</dbReference>
<feature type="compositionally biased region" description="Polar residues" evidence="3">
    <location>
        <begin position="1028"/>
        <end position="1037"/>
    </location>
</feature>
<gene>
    <name evidence="7" type="ORF">DNG_07335</name>
</gene>
<dbReference type="InterPro" id="IPR007751">
    <property type="entry name" value="DUF676_lipase-like"/>
</dbReference>
<evidence type="ECO:0000256" key="1">
    <source>
        <dbReference type="ARBA" id="ARBA00007920"/>
    </source>
</evidence>
<feature type="domain" description="Nephrocystin 3-like N-terminal" evidence="6">
    <location>
        <begin position="621"/>
        <end position="768"/>
    </location>
</feature>
<dbReference type="Gene3D" id="3.40.50.300">
    <property type="entry name" value="P-loop containing nucleotide triphosphate hydrolases"/>
    <property type="match status" value="1"/>
</dbReference>
<organism evidence="7 8">
    <name type="scientific">Cephalotrichum gorgonifer</name>
    <dbReference type="NCBI Taxonomy" id="2041049"/>
    <lineage>
        <taxon>Eukaryota</taxon>
        <taxon>Fungi</taxon>
        <taxon>Dikarya</taxon>
        <taxon>Ascomycota</taxon>
        <taxon>Pezizomycotina</taxon>
        <taxon>Sordariomycetes</taxon>
        <taxon>Hypocreomycetidae</taxon>
        <taxon>Microascales</taxon>
        <taxon>Microascaceae</taxon>
        <taxon>Cephalotrichum</taxon>
    </lineage>
</organism>
<dbReference type="Pfam" id="PF05057">
    <property type="entry name" value="DUF676"/>
    <property type="match status" value="1"/>
</dbReference>
<evidence type="ECO:0000313" key="7">
    <source>
        <dbReference type="EMBL" id="SPO04650.1"/>
    </source>
</evidence>
<evidence type="ECO:0000259" key="5">
    <source>
        <dbReference type="Pfam" id="PF05057"/>
    </source>
</evidence>
<dbReference type="SUPFAM" id="SSF52540">
    <property type="entry name" value="P-loop containing nucleoside triphosphate hydrolases"/>
    <property type="match status" value="1"/>
</dbReference>
<comment type="similarity">
    <text evidence="1">Belongs to the putative lipase ROG1 family.</text>
</comment>
<dbReference type="SUPFAM" id="SSF53686">
    <property type="entry name" value="Tryptophan synthase beta subunit-like PLP-dependent enzymes"/>
    <property type="match status" value="1"/>
</dbReference>
<dbReference type="InterPro" id="IPR001926">
    <property type="entry name" value="TrpB-like_PALP"/>
</dbReference>
<evidence type="ECO:0000259" key="6">
    <source>
        <dbReference type="Pfam" id="PF24883"/>
    </source>
</evidence>
<dbReference type="Gene3D" id="3.40.50.1820">
    <property type="entry name" value="alpha/beta hydrolase"/>
    <property type="match status" value="1"/>
</dbReference>
<dbReference type="PANTHER" id="PTHR10039">
    <property type="entry name" value="AMELOGENIN"/>
    <property type="match status" value="1"/>
</dbReference>
<sequence>MLLEEARARDRKIVEASSGSTVLSLGIIARVLWGNDDVDAYVTNKKSPESLNLLRFFGIRPCLYGGLAQQEPTDPTGIMCRLRRRAASSEDIVYPGQYNNENNWKAHEKWTGRHIFEQLPEINVFCSTVGTGGSITGTGAYLKSKKPSVKVVGVFNVFGDPTPGPRHFHGFHTCGFPWKGIVDTRLEVASADAYRMSMRLSREGLIAGPSSGEALQGLIQYIAQMKEAGQLSELADETTGEISCVFTCSDLPYQYLPGYFERLGKDEFPPIENEILLQCDQTKHDERWILEGHTRGLRILHDPEPLGGEPALVDIIFIHGLTGDAFRTWWHTSGTYWPTDMLPKDLPRSRILSFGYDADVTKLIGAVGQGTLRSHALTLLAEISALRSTEKNSVGRKVFIVAHSLGGLVAKKAICMSEQSSDQQQKELDGSIAGISFLGTPHQGSSKANYAFVIAGMMEYGTLKFKRVNKKVLEVLQPKSEVLADLEWSFGQWLRKNHHRISVACFFEEHEMPAGGIIVPETSAKIDGYLCLPIPNNHSAMPKFQHHQDPGYRLVISQLRMWYDKAGPPIASDNEKADPVAETHLLDDPEVAARHRACILSLSFPEMYSRSGIIRKPANSTCEWLLRHPSYQDWLENGRGILWILGHPGTGKSTLIKHAIRDSIKNAGGHPSADSTTVISFFFYNIGTALQRSPEGLLRSLLHQLLQKFPEQMNDLCNSFDRRRRTTIGEWRWQTEELMDTLVTSLTKIVQSSSIRLFVDALDECKAEGEGDGETYGIRDLIQSFRDIEESLHDAPRSFSACFTCRHYPSLAQGGSGSQIVAERGNGEDIKRYLRRELSQGIDAEDESVRSSLQESIGSLASGSFQWIKLVTSRAVTMYCDGYSLPAILQEVKSLPRDLSRLYESIFKSLLESRPALSLKLFQWIAFAQRPLTLGELRQAICIIPHRSFRSFQDLKSTPSWIEDDRQMRRLIPVLSGGLAEIKEALGTSDGPADEIGKSYESDQTNDTIDDDGSEVDGSHDERDQTGDESSASSTPV</sequence>
<dbReference type="SUPFAM" id="SSF53474">
    <property type="entry name" value="alpha/beta-Hydrolases"/>
    <property type="match status" value="1"/>
</dbReference>
<evidence type="ECO:0000256" key="3">
    <source>
        <dbReference type="SAM" id="MobiDB-lite"/>
    </source>
</evidence>
<feature type="region of interest" description="Disordered" evidence="3">
    <location>
        <begin position="986"/>
        <end position="1037"/>
    </location>
</feature>
<dbReference type="AlphaFoldDB" id="A0AAE8SXA9"/>
<proteinExistence type="inferred from homology"/>
<keyword evidence="2" id="KW-0677">Repeat</keyword>
<dbReference type="InterPro" id="IPR056884">
    <property type="entry name" value="NPHP3-like_N"/>
</dbReference>
<evidence type="ECO:0000313" key="8">
    <source>
        <dbReference type="Proteomes" id="UP001187682"/>
    </source>
</evidence>
<feature type="domain" description="Tryptophan synthase beta chain-like PALP" evidence="4">
    <location>
        <begin position="3"/>
        <end position="230"/>
    </location>
</feature>
<dbReference type="InterPro" id="IPR029058">
    <property type="entry name" value="AB_hydrolase_fold"/>
</dbReference>
<feature type="domain" description="DUF676" evidence="5">
    <location>
        <begin position="315"/>
        <end position="464"/>
    </location>
</feature>
<dbReference type="InterPro" id="IPR036052">
    <property type="entry name" value="TrpB-like_PALP_sf"/>
</dbReference>
<dbReference type="Proteomes" id="UP001187682">
    <property type="component" value="Unassembled WGS sequence"/>
</dbReference>
<accession>A0AAE8SXA9</accession>
<dbReference type="InterPro" id="IPR027417">
    <property type="entry name" value="P-loop_NTPase"/>
</dbReference>
<name>A0AAE8SXA9_9PEZI</name>
<dbReference type="Pfam" id="PF24883">
    <property type="entry name" value="NPHP3_N"/>
    <property type="match status" value="1"/>
</dbReference>
<reference evidence="7" key="1">
    <citation type="submission" date="2018-03" db="EMBL/GenBank/DDBJ databases">
        <authorList>
            <person name="Guldener U."/>
        </authorList>
    </citation>
    <scope>NUCLEOTIDE SEQUENCE</scope>
</reference>
<dbReference type="PANTHER" id="PTHR10039:SF5">
    <property type="entry name" value="NACHT DOMAIN-CONTAINING PROTEIN"/>
    <property type="match status" value="1"/>
</dbReference>
<evidence type="ECO:0000259" key="4">
    <source>
        <dbReference type="Pfam" id="PF00291"/>
    </source>
</evidence>
<comment type="caution">
    <text evidence="7">The sequence shown here is derived from an EMBL/GenBank/DDBJ whole genome shotgun (WGS) entry which is preliminary data.</text>
</comment>
<dbReference type="Pfam" id="PF00291">
    <property type="entry name" value="PALP"/>
    <property type="match status" value="1"/>
</dbReference>
<protein>
    <submittedName>
        <fullName evidence="7">Uncharacterized protein</fullName>
    </submittedName>
</protein>
<keyword evidence="8" id="KW-1185">Reference proteome</keyword>
<feature type="compositionally biased region" description="Basic and acidic residues" evidence="3">
    <location>
        <begin position="1017"/>
        <end position="1026"/>
    </location>
</feature>
<dbReference type="Gene3D" id="3.40.50.1100">
    <property type="match status" value="2"/>
</dbReference>
<evidence type="ECO:0000256" key="2">
    <source>
        <dbReference type="ARBA" id="ARBA00022737"/>
    </source>
</evidence>